<dbReference type="GeneID" id="8860661"/>
<dbReference type="STRING" id="5762.D2W4Y0"/>
<feature type="compositionally biased region" description="Acidic residues" evidence="1">
    <location>
        <begin position="1"/>
        <end position="28"/>
    </location>
</feature>
<evidence type="ECO:0000256" key="1">
    <source>
        <dbReference type="SAM" id="MobiDB-lite"/>
    </source>
</evidence>
<organism evidence="3">
    <name type="scientific">Naegleria gruberi</name>
    <name type="common">Amoeba</name>
    <dbReference type="NCBI Taxonomy" id="5762"/>
    <lineage>
        <taxon>Eukaryota</taxon>
        <taxon>Discoba</taxon>
        <taxon>Heterolobosea</taxon>
        <taxon>Tetramitia</taxon>
        <taxon>Eutetramitia</taxon>
        <taxon>Vahlkampfiidae</taxon>
        <taxon>Naegleria</taxon>
    </lineage>
</organism>
<dbReference type="InParanoid" id="D2W4Y0"/>
<reference evidence="2 3" key="1">
    <citation type="journal article" date="2010" name="Cell">
        <title>The genome of Naegleria gruberi illuminates early eukaryotic versatility.</title>
        <authorList>
            <person name="Fritz-Laylin L.K."/>
            <person name="Prochnik S.E."/>
            <person name="Ginger M.L."/>
            <person name="Dacks J.B."/>
            <person name="Carpenter M.L."/>
            <person name="Field M.C."/>
            <person name="Kuo A."/>
            <person name="Paredez A."/>
            <person name="Chapman J."/>
            <person name="Pham J."/>
            <person name="Shu S."/>
            <person name="Neupane R."/>
            <person name="Cipriano M."/>
            <person name="Mancuso J."/>
            <person name="Tu H."/>
            <person name="Salamov A."/>
            <person name="Lindquist E."/>
            <person name="Shapiro H."/>
            <person name="Lucas S."/>
            <person name="Grigoriev I.V."/>
            <person name="Cande W.Z."/>
            <person name="Fulton C."/>
            <person name="Rokhsar D.S."/>
            <person name="Dawson S.C."/>
        </authorList>
    </citation>
    <scope>NUCLEOTIDE SEQUENCE [LARGE SCALE GENOMIC DNA]</scope>
    <source>
        <strain evidence="2 3">NEG-M</strain>
    </source>
</reference>
<accession>D2W4Y0</accession>
<protein>
    <submittedName>
        <fullName evidence="2">Predicted protein</fullName>
    </submittedName>
</protein>
<evidence type="ECO:0000313" key="3">
    <source>
        <dbReference type="Proteomes" id="UP000006671"/>
    </source>
</evidence>
<evidence type="ECO:0000313" key="2">
    <source>
        <dbReference type="EMBL" id="EFC35875.1"/>
    </source>
</evidence>
<dbReference type="Proteomes" id="UP000006671">
    <property type="component" value="Unassembled WGS sequence"/>
</dbReference>
<dbReference type="EMBL" id="GG738998">
    <property type="protein sequence ID" value="EFC35875.1"/>
    <property type="molecule type" value="Genomic_DNA"/>
</dbReference>
<keyword evidence="3" id="KW-1185">Reference proteome</keyword>
<dbReference type="OrthoDB" id="3269001at2759"/>
<dbReference type="RefSeq" id="XP_002668619.1">
    <property type="nucleotide sequence ID" value="XM_002668573.1"/>
</dbReference>
<gene>
    <name evidence="2" type="ORF">NAEGRDRAFT_54699</name>
</gene>
<feature type="region of interest" description="Disordered" evidence="1">
    <location>
        <begin position="1"/>
        <end position="29"/>
    </location>
</feature>
<sequence>MSDDIEERLEISDEDDESSYTTDDIDPIQDIREEDTLTSESEWSSTQVDFNLHHWNNLSLPIKRIMNEILKFTTSAQLSESNLESMLQLIGKCANLVKEAPQEDFSQMLTLNGFYGHYNLNCKTKKIHYCRECKDFQHDNQHTHCSCEKIWQKDDYLFWRPLEYAFQERIAFEPNFINETLNYQGHNDSSTISDRQGGEIFRKIHQPWIDETISTKRLTGTLNGDGVSPFKKSLNNFYNFIVQFNEMSPSDRKKSTNNFLWAILPRKPDKIDIEIGLKVIMNDLNCLNSNQKNLNLEMIIERVIADLPARSEILFFKRQGFYFCHLCNTKGEDTSGSHKVYPLEFRTRLVVLNGKSELIEVFEKFKYREYHNEISLINNFPNSNLPPGMDSVSPILLQPFNPNPTCLCSYDNMHYNYEGILVKFLNLIDERYWKEFDVIYLKQKFPSFFHKHPRSIAKNINHLKSIEVYILCHYYLELFEEIPSYSEIQEIVQHIIQYVRIIDKLMDSFQLEDLPLLQKQLNSVLYFFQKKDANFCSPNFHIAAEMVMNCRLYGPLWCNNAFIFEAMNNILSKPFKCANSLRYSILFFDMVNLVQLLNLKPPNRKLECVCGNYIINSKRDYLLHTPSKEIYQVNSFSPNYSQIEIRHAVNGTTITVSQDTIKQDFIPAICQQINGSFHFKPIHKMAFTLY</sequence>
<dbReference type="VEuPathDB" id="AmoebaDB:NAEGRDRAFT_54699"/>
<dbReference type="KEGG" id="ngr:NAEGRDRAFT_54699"/>
<dbReference type="AlphaFoldDB" id="D2W4Y0"/>
<proteinExistence type="predicted"/>
<name>D2W4Y0_NAEGR</name>